<evidence type="ECO:0000256" key="2">
    <source>
        <dbReference type="ARBA" id="ARBA00022679"/>
    </source>
</evidence>
<gene>
    <name evidence="8" type="ORF">GpartN1_g1544.t1</name>
</gene>
<dbReference type="Proteomes" id="UP001061958">
    <property type="component" value="Unassembled WGS sequence"/>
</dbReference>
<evidence type="ECO:0000256" key="1">
    <source>
        <dbReference type="ARBA" id="ARBA00022603"/>
    </source>
</evidence>
<dbReference type="NCBIfam" id="TIGR00479">
    <property type="entry name" value="rumA"/>
    <property type="match status" value="1"/>
</dbReference>
<dbReference type="InterPro" id="IPR010280">
    <property type="entry name" value="U5_MeTrfase_fam"/>
</dbReference>
<feature type="binding site" evidence="4">
    <location>
        <position position="523"/>
    </location>
    <ligand>
        <name>S-adenosyl-L-methionine</name>
        <dbReference type="ChEBI" id="CHEBI:59789"/>
    </ligand>
</feature>
<comment type="caution">
    <text evidence="8">The sequence shown here is derived from an EMBL/GenBank/DDBJ whole genome shotgun (WGS) entry which is preliminary data.</text>
</comment>
<keyword evidence="1 4" id="KW-0489">Methyltransferase</keyword>
<feature type="domain" description="TRAM" evidence="7">
    <location>
        <begin position="92"/>
        <end position="150"/>
    </location>
</feature>
<accession>A0A9C7PS81</accession>
<feature type="binding site" evidence="4">
    <location>
        <position position="446"/>
    </location>
    <ligand>
        <name>S-adenosyl-L-methionine</name>
        <dbReference type="ChEBI" id="CHEBI:59789"/>
    </ligand>
</feature>
<feature type="binding site" evidence="4">
    <location>
        <position position="467"/>
    </location>
    <ligand>
        <name>S-adenosyl-L-methionine</name>
        <dbReference type="ChEBI" id="CHEBI:59789"/>
    </ligand>
</feature>
<dbReference type="InterPro" id="IPR002792">
    <property type="entry name" value="TRAM_dom"/>
</dbReference>
<proteinExistence type="inferred from homology"/>
<dbReference type="Gene3D" id="3.40.50.150">
    <property type="entry name" value="Vaccinia Virus protein VP39"/>
    <property type="match status" value="1"/>
</dbReference>
<comment type="similarity">
    <text evidence="4">Belongs to the class I-like SAM-binding methyltransferase superfamily. RNA M5U methyltransferase family.</text>
</comment>
<evidence type="ECO:0000256" key="6">
    <source>
        <dbReference type="SAM" id="MobiDB-lite"/>
    </source>
</evidence>
<dbReference type="PROSITE" id="PS01231">
    <property type="entry name" value="TRMA_2"/>
    <property type="match status" value="1"/>
</dbReference>
<evidence type="ECO:0000256" key="5">
    <source>
        <dbReference type="PROSITE-ProRule" id="PRU10015"/>
    </source>
</evidence>
<name>A0A9C7PS81_9RHOD</name>
<keyword evidence="9" id="KW-1185">Reference proteome</keyword>
<evidence type="ECO:0000256" key="3">
    <source>
        <dbReference type="ARBA" id="ARBA00022691"/>
    </source>
</evidence>
<evidence type="ECO:0000313" key="8">
    <source>
        <dbReference type="EMBL" id="GJQ09753.1"/>
    </source>
</evidence>
<dbReference type="GO" id="GO:0001510">
    <property type="term" value="P:RNA methylation"/>
    <property type="evidence" value="ECO:0007669"/>
    <property type="project" value="UniProtKB-ARBA"/>
</dbReference>
<feature type="region of interest" description="Disordered" evidence="6">
    <location>
        <begin position="66"/>
        <end position="92"/>
    </location>
</feature>
<keyword evidence="2 4" id="KW-0808">Transferase</keyword>
<dbReference type="OrthoDB" id="10250660at2759"/>
<evidence type="ECO:0000313" key="9">
    <source>
        <dbReference type="Proteomes" id="UP001061958"/>
    </source>
</evidence>
<dbReference type="Gene3D" id="2.40.50.140">
    <property type="entry name" value="Nucleic acid-binding proteins"/>
    <property type="match status" value="1"/>
</dbReference>
<dbReference type="PROSITE" id="PS51687">
    <property type="entry name" value="SAM_MT_RNA_M5U"/>
    <property type="match status" value="1"/>
</dbReference>
<dbReference type="GO" id="GO:0006396">
    <property type="term" value="P:RNA processing"/>
    <property type="evidence" value="ECO:0007669"/>
    <property type="project" value="InterPro"/>
</dbReference>
<dbReference type="AlphaFoldDB" id="A0A9C7PS81"/>
<dbReference type="PANTHER" id="PTHR11061">
    <property type="entry name" value="RNA M5U METHYLTRANSFERASE"/>
    <property type="match status" value="1"/>
</dbReference>
<dbReference type="GO" id="GO:0008757">
    <property type="term" value="F:S-adenosylmethionine-dependent methyltransferase activity"/>
    <property type="evidence" value="ECO:0007669"/>
    <property type="project" value="UniProtKB-ARBA"/>
</dbReference>
<dbReference type="Gene3D" id="2.40.50.1070">
    <property type="match status" value="1"/>
</dbReference>
<dbReference type="InterPro" id="IPR030390">
    <property type="entry name" value="MeTrfase_TrmA_AS"/>
</dbReference>
<dbReference type="SUPFAM" id="SSF50249">
    <property type="entry name" value="Nucleic acid-binding proteins"/>
    <property type="match status" value="1"/>
</dbReference>
<organism evidence="8 9">
    <name type="scientific">Galdieria partita</name>
    <dbReference type="NCBI Taxonomy" id="83374"/>
    <lineage>
        <taxon>Eukaryota</taxon>
        <taxon>Rhodophyta</taxon>
        <taxon>Bangiophyceae</taxon>
        <taxon>Galdieriales</taxon>
        <taxon>Galdieriaceae</taxon>
        <taxon>Galdieria</taxon>
    </lineage>
</organism>
<feature type="compositionally biased region" description="Basic and acidic residues" evidence="6">
    <location>
        <begin position="68"/>
        <end position="79"/>
    </location>
</feature>
<dbReference type="InterPro" id="IPR012340">
    <property type="entry name" value="NA-bd_OB-fold"/>
</dbReference>
<feature type="active site" description="Nucleophile" evidence="4">
    <location>
        <position position="550"/>
    </location>
</feature>
<sequence>MHRHLSFNLATGFLSSQRAFTLCKHIRKTILTVKVIRKGSIFERISEYDSCRFLGLPVTTCCTTTHSLSDHSKETDSKKANGQSSSSTQKVPIRRGEELELRIQGLVSGGDGISRIGRYVVMIPHAVPGQLVKVVIGRVRSSYANAKVIQVVEQSPYETEPVCEHFGQFGCGGCKFQHISYNKQLEEKYQQVLRHYEGLFTRSNYIVENVMKPIVGSPVIFGYRNKMEFTFSNRRWIPGDHLGESKRISSAVVEENLRNEVSFKTNEEDFVLGLKPAGHFDKVLPIEYCHIQETVANEILNWVQKRTSEMHTTAYDVYSHQGFLRNLVIRTARNERNELEVMVNFVTSFGEDSSLLRPLALELGKQFSSIRSIVQNFTTSKGGASKGEEEQVLFGCNYIQHYVLGRTLRFTANCFFQTNPLQTEKLYQIVREAANLKVEDVVLDLFCGIGSIGLCLASDCKYVYGIDVVEEAIQMAKLNAKINGVRNAEFILANLEKSSLQDPEIQRLFHRNGILPPNVVIVDPPRGGLHSTLIKWLRWMKPSRIVYVSCNPATQVRDLESLCLMQRYRLVSIQPVDMFPHTPHIECIAILERI</sequence>
<protein>
    <recommendedName>
        <fullName evidence="7">TRAM domain-containing protein</fullName>
    </recommendedName>
</protein>
<keyword evidence="3 4" id="KW-0949">S-adenosyl-L-methionine</keyword>
<evidence type="ECO:0000256" key="4">
    <source>
        <dbReference type="PROSITE-ProRule" id="PRU01024"/>
    </source>
</evidence>
<reference evidence="8" key="1">
    <citation type="journal article" date="2022" name="Proc. Natl. Acad. Sci. U.S.A.">
        <title>Life cycle and functional genomics of the unicellular red alga Galdieria for elucidating algal and plant evolution and industrial use.</title>
        <authorList>
            <person name="Hirooka S."/>
            <person name="Itabashi T."/>
            <person name="Ichinose T.M."/>
            <person name="Onuma R."/>
            <person name="Fujiwara T."/>
            <person name="Yamashita S."/>
            <person name="Jong L.W."/>
            <person name="Tomita R."/>
            <person name="Iwane A.H."/>
            <person name="Miyagishima S.Y."/>
        </authorList>
    </citation>
    <scope>NUCLEOTIDE SEQUENCE</scope>
    <source>
        <strain evidence="8">NBRC 102759</strain>
    </source>
</reference>
<dbReference type="Pfam" id="PF05958">
    <property type="entry name" value="tRNA_U5-meth_tr"/>
    <property type="match status" value="1"/>
</dbReference>
<dbReference type="EMBL" id="BQMJ01000010">
    <property type="protein sequence ID" value="GJQ09753.1"/>
    <property type="molecule type" value="Genomic_DNA"/>
</dbReference>
<dbReference type="CDD" id="cd02440">
    <property type="entry name" value="AdoMet_MTases"/>
    <property type="match status" value="1"/>
</dbReference>
<feature type="binding site" evidence="4">
    <location>
        <position position="417"/>
    </location>
    <ligand>
        <name>S-adenosyl-L-methionine</name>
        <dbReference type="ChEBI" id="CHEBI:59789"/>
    </ligand>
</feature>
<dbReference type="InterPro" id="IPR030391">
    <property type="entry name" value="MeTrfase_TrmA_CS"/>
</dbReference>
<dbReference type="FunFam" id="3.40.50.150:FF:000009">
    <property type="entry name" value="23S rRNA (Uracil(1939)-C(5))-methyltransferase RlmD"/>
    <property type="match status" value="1"/>
</dbReference>
<feature type="active site" evidence="5">
    <location>
        <position position="550"/>
    </location>
</feature>
<dbReference type="InterPro" id="IPR029063">
    <property type="entry name" value="SAM-dependent_MTases_sf"/>
</dbReference>
<dbReference type="GO" id="GO:0008173">
    <property type="term" value="F:RNA methyltransferase activity"/>
    <property type="evidence" value="ECO:0007669"/>
    <property type="project" value="InterPro"/>
</dbReference>
<dbReference type="PANTHER" id="PTHR11061:SF30">
    <property type="entry name" value="TRNA (URACIL(54)-C(5))-METHYLTRANSFERASE"/>
    <property type="match status" value="1"/>
</dbReference>
<dbReference type="Pfam" id="PF01938">
    <property type="entry name" value="TRAM"/>
    <property type="match status" value="1"/>
</dbReference>
<dbReference type="PROSITE" id="PS01230">
    <property type="entry name" value="TRMA_1"/>
    <property type="match status" value="1"/>
</dbReference>
<feature type="compositionally biased region" description="Polar residues" evidence="6">
    <location>
        <begin position="80"/>
        <end position="90"/>
    </location>
</feature>
<reference evidence="8" key="2">
    <citation type="submission" date="2022-01" db="EMBL/GenBank/DDBJ databases">
        <authorList>
            <person name="Hirooka S."/>
            <person name="Miyagishima S.Y."/>
        </authorList>
    </citation>
    <scope>NUCLEOTIDE SEQUENCE</scope>
    <source>
        <strain evidence="8">NBRC 102759</strain>
    </source>
</reference>
<dbReference type="SUPFAM" id="SSF53335">
    <property type="entry name" value="S-adenosyl-L-methionine-dependent methyltransferases"/>
    <property type="match status" value="1"/>
</dbReference>
<evidence type="ECO:0000259" key="7">
    <source>
        <dbReference type="PROSITE" id="PS50926"/>
    </source>
</evidence>
<dbReference type="PROSITE" id="PS50926">
    <property type="entry name" value="TRAM"/>
    <property type="match status" value="1"/>
</dbReference>